<dbReference type="Gene3D" id="3.40.309.10">
    <property type="entry name" value="Aldehyde Dehydrogenase, Chain A, domain 2"/>
    <property type="match status" value="1"/>
</dbReference>
<feature type="region of interest" description="Disordered" evidence="7">
    <location>
        <begin position="478"/>
        <end position="497"/>
    </location>
</feature>
<dbReference type="CDD" id="cd07139">
    <property type="entry name" value="ALDH_AldA-Rv0768"/>
    <property type="match status" value="1"/>
</dbReference>
<dbReference type="InterPro" id="IPR016162">
    <property type="entry name" value="Ald_DH_N"/>
</dbReference>
<dbReference type="InterPro" id="IPR029510">
    <property type="entry name" value="Ald_DH_CS_GLU"/>
</dbReference>
<comment type="similarity">
    <text evidence="1 6">Belongs to the aldehyde dehydrogenase family.</text>
</comment>
<dbReference type="InterPro" id="IPR016160">
    <property type="entry name" value="Ald_DH_CS_CYS"/>
</dbReference>
<dbReference type="PROSITE" id="PS00070">
    <property type="entry name" value="ALDEHYDE_DEHYDR_CYS"/>
    <property type="match status" value="1"/>
</dbReference>
<dbReference type="EC" id="1.2.1.3" evidence="3"/>
<evidence type="ECO:0000256" key="7">
    <source>
        <dbReference type="SAM" id="MobiDB-lite"/>
    </source>
</evidence>
<name>A0ABP9KPQ8_9NOCA</name>
<organism evidence="9 10">
    <name type="scientific">Nocardia callitridis</name>
    <dbReference type="NCBI Taxonomy" id="648753"/>
    <lineage>
        <taxon>Bacteria</taxon>
        <taxon>Bacillati</taxon>
        <taxon>Actinomycetota</taxon>
        <taxon>Actinomycetes</taxon>
        <taxon>Mycobacteriales</taxon>
        <taxon>Nocardiaceae</taxon>
        <taxon>Nocardia</taxon>
    </lineage>
</organism>
<comment type="caution">
    <text evidence="9">The sequence shown here is derived from an EMBL/GenBank/DDBJ whole genome shotgun (WGS) entry which is preliminary data.</text>
</comment>
<keyword evidence="2 6" id="KW-0560">Oxidoreductase</keyword>
<proteinExistence type="inferred from homology"/>
<evidence type="ECO:0000313" key="9">
    <source>
        <dbReference type="EMBL" id="GAA5061302.1"/>
    </source>
</evidence>
<comment type="catalytic activity">
    <reaction evidence="4">
        <text>an aldehyde + NAD(+) + H2O = a carboxylate + NADH + 2 H(+)</text>
        <dbReference type="Rhea" id="RHEA:16185"/>
        <dbReference type="ChEBI" id="CHEBI:15377"/>
        <dbReference type="ChEBI" id="CHEBI:15378"/>
        <dbReference type="ChEBI" id="CHEBI:17478"/>
        <dbReference type="ChEBI" id="CHEBI:29067"/>
        <dbReference type="ChEBI" id="CHEBI:57540"/>
        <dbReference type="ChEBI" id="CHEBI:57945"/>
        <dbReference type="EC" id="1.2.1.3"/>
    </reaction>
</comment>
<evidence type="ECO:0000313" key="10">
    <source>
        <dbReference type="Proteomes" id="UP001500603"/>
    </source>
</evidence>
<keyword evidence="10" id="KW-1185">Reference proteome</keyword>
<evidence type="ECO:0000256" key="6">
    <source>
        <dbReference type="RuleBase" id="RU003345"/>
    </source>
</evidence>
<feature type="active site" evidence="5">
    <location>
        <position position="251"/>
    </location>
</feature>
<evidence type="ECO:0000256" key="2">
    <source>
        <dbReference type="ARBA" id="ARBA00023002"/>
    </source>
</evidence>
<evidence type="ECO:0000259" key="8">
    <source>
        <dbReference type="Pfam" id="PF00171"/>
    </source>
</evidence>
<dbReference type="Proteomes" id="UP001500603">
    <property type="component" value="Unassembled WGS sequence"/>
</dbReference>
<gene>
    <name evidence="9" type="ORF">GCM10023318_43700</name>
</gene>
<dbReference type="Gene3D" id="3.40.605.10">
    <property type="entry name" value="Aldehyde Dehydrogenase, Chain A, domain 1"/>
    <property type="match status" value="1"/>
</dbReference>
<dbReference type="EMBL" id="BAABJM010000004">
    <property type="protein sequence ID" value="GAA5061302.1"/>
    <property type="molecule type" value="Genomic_DNA"/>
</dbReference>
<protein>
    <recommendedName>
        <fullName evidence="3">aldehyde dehydrogenase (NAD(+))</fullName>
        <ecNumber evidence="3">1.2.1.3</ecNumber>
    </recommendedName>
</protein>
<dbReference type="PANTHER" id="PTHR42804:SF1">
    <property type="entry name" value="ALDEHYDE DEHYDROGENASE-RELATED"/>
    <property type="match status" value="1"/>
</dbReference>
<evidence type="ECO:0000256" key="4">
    <source>
        <dbReference type="ARBA" id="ARBA00049194"/>
    </source>
</evidence>
<dbReference type="Pfam" id="PF00171">
    <property type="entry name" value="Aldedh"/>
    <property type="match status" value="1"/>
</dbReference>
<sequence>MYRNDAVFVGGAWSRSTGETSLEVISPHTEQAIARVAAATEPDIDAAVLAAREAITVGPWARTSPAERITAVRSLATSYESRQPDIARAITESIGAPAAFARRAQVGLPLMMMRAFCDVAQHVPWREERIGLYGKTIHLRREPVGVVAAVVAWNMPQFLIITKLVPALLAGCSVVVKPAQEAPLDALLLAEAIADSDLPPGVVSVLNGDASVGRHLVAHPGVDKVSFTGSTAAGKAVAAACAPNLTRVGLELGGKSAAIVLADADPENVASGIRTASLSNSGQICNALTRILVPAARQHEYIDALAAEMAGLTIGDPALDETQVGPLVTRRQQRRVREYIDSAHAEGARAVLGGSDMPPGIDRGWYVRPTLFAEVHNSMRIAREEIFGPVLSVIAYRDTDEAIDIANDSDYGLAGSVWTGDIDQGLAVADRVRTGTFGVNEGYTMDPLAPFGGVKASGYGRELGREGIEGYLDTKSVSVDTPPIRQPIPHNRTHHHQ</sequence>
<dbReference type="PROSITE" id="PS00687">
    <property type="entry name" value="ALDEHYDE_DEHYDR_GLU"/>
    <property type="match status" value="1"/>
</dbReference>
<reference evidence="10" key="1">
    <citation type="journal article" date="2019" name="Int. J. Syst. Evol. Microbiol.">
        <title>The Global Catalogue of Microorganisms (GCM) 10K type strain sequencing project: providing services to taxonomists for standard genome sequencing and annotation.</title>
        <authorList>
            <consortium name="The Broad Institute Genomics Platform"/>
            <consortium name="The Broad Institute Genome Sequencing Center for Infectious Disease"/>
            <person name="Wu L."/>
            <person name="Ma J."/>
        </authorList>
    </citation>
    <scope>NUCLEOTIDE SEQUENCE [LARGE SCALE GENOMIC DNA]</scope>
    <source>
        <strain evidence="10">JCM 18298</strain>
    </source>
</reference>
<dbReference type="InterPro" id="IPR016161">
    <property type="entry name" value="Ald_DH/histidinol_DH"/>
</dbReference>
<accession>A0ABP9KPQ8</accession>
<evidence type="ECO:0000256" key="1">
    <source>
        <dbReference type="ARBA" id="ARBA00009986"/>
    </source>
</evidence>
<dbReference type="SUPFAM" id="SSF53720">
    <property type="entry name" value="ALDH-like"/>
    <property type="match status" value="1"/>
</dbReference>
<dbReference type="PANTHER" id="PTHR42804">
    <property type="entry name" value="ALDEHYDE DEHYDROGENASE"/>
    <property type="match status" value="1"/>
</dbReference>
<dbReference type="InterPro" id="IPR016163">
    <property type="entry name" value="Ald_DH_C"/>
</dbReference>
<evidence type="ECO:0000256" key="3">
    <source>
        <dbReference type="ARBA" id="ARBA00024226"/>
    </source>
</evidence>
<feature type="domain" description="Aldehyde dehydrogenase" evidence="8">
    <location>
        <begin position="13"/>
        <end position="477"/>
    </location>
</feature>
<dbReference type="InterPro" id="IPR015590">
    <property type="entry name" value="Aldehyde_DH_dom"/>
</dbReference>
<evidence type="ECO:0000256" key="5">
    <source>
        <dbReference type="PROSITE-ProRule" id="PRU10007"/>
    </source>
</evidence>